<proteinExistence type="predicted"/>
<gene>
    <name evidence="2" type="ORF">KSB_54830</name>
</gene>
<sequence>MPAPQIDLNKKPQARSNTWGKLLLVVGLSAIILLGGGIILWQVTIRQPANHVTQDEASSSNSQGKNTACGPRLPMDSILQEIANQLQINLDQVKQQVRAGKKLRDLAAGKNISLARLHAIEIQAFEDGNNQWQRQGCLSPQDYKDNQQRYSVLTPLQLDDEVTDTLTH</sequence>
<name>A0ABQ3UWF2_9CHLR</name>
<feature type="transmembrane region" description="Helical" evidence="1">
    <location>
        <begin position="21"/>
        <end position="41"/>
    </location>
</feature>
<keyword evidence="1" id="KW-0812">Transmembrane</keyword>
<keyword evidence="3" id="KW-1185">Reference proteome</keyword>
<dbReference type="EMBL" id="BNJG01000002">
    <property type="protein sequence ID" value="GHO57008.1"/>
    <property type="molecule type" value="Genomic_DNA"/>
</dbReference>
<keyword evidence="1" id="KW-1133">Transmembrane helix</keyword>
<accession>A0ABQ3UWF2</accession>
<evidence type="ECO:0008006" key="4">
    <source>
        <dbReference type="Google" id="ProtNLM"/>
    </source>
</evidence>
<comment type="caution">
    <text evidence="2">The sequence shown here is derived from an EMBL/GenBank/DDBJ whole genome shotgun (WGS) entry which is preliminary data.</text>
</comment>
<evidence type="ECO:0000256" key="1">
    <source>
        <dbReference type="SAM" id="Phobius"/>
    </source>
</evidence>
<dbReference type="Proteomes" id="UP000654345">
    <property type="component" value="Unassembled WGS sequence"/>
</dbReference>
<keyword evidence="1" id="KW-0472">Membrane</keyword>
<organism evidence="2 3">
    <name type="scientific">Ktedonobacter robiniae</name>
    <dbReference type="NCBI Taxonomy" id="2778365"/>
    <lineage>
        <taxon>Bacteria</taxon>
        <taxon>Bacillati</taxon>
        <taxon>Chloroflexota</taxon>
        <taxon>Ktedonobacteria</taxon>
        <taxon>Ktedonobacterales</taxon>
        <taxon>Ktedonobacteraceae</taxon>
        <taxon>Ktedonobacter</taxon>
    </lineage>
</organism>
<reference evidence="2 3" key="1">
    <citation type="journal article" date="2021" name="Int. J. Syst. Evol. Microbiol.">
        <title>Reticulibacter mediterranei gen. nov., sp. nov., within the new family Reticulibacteraceae fam. nov., and Ktedonospora formicarum gen. nov., sp. nov., Ktedonobacter robiniae sp. nov., Dictyobacter formicarum sp. nov. and Dictyobacter arantiisoli sp. nov., belonging to the class Ktedonobacteria.</title>
        <authorList>
            <person name="Yabe S."/>
            <person name="Zheng Y."/>
            <person name="Wang C.M."/>
            <person name="Sakai Y."/>
            <person name="Abe K."/>
            <person name="Yokota A."/>
            <person name="Donadio S."/>
            <person name="Cavaletti L."/>
            <person name="Monciardini P."/>
        </authorList>
    </citation>
    <scope>NUCLEOTIDE SEQUENCE [LARGE SCALE GENOMIC DNA]</scope>
    <source>
        <strain evidence="2 3">SOSP1-30</strain>
    </source>
</reference>
<evidence type="ECO:0000313" key="2">
    <source>
        <dbReference type="EMBL" id="GHO57008.1"/>
    </source>
</evidence>
<evidence type="ECO:0000313" key="3">
    <source>
        <dbReference type="Proteomes" id="UP000654345"/>
    </source>
</evidence>
<protein>
    <recommendedName>
        <fullName evidence="4">LysM domain-containing protein</fullName>
    </recommendedName>
</protein>
<dbReference type="RefSeq" id="WP_201373453.1">
    <property type="nucleotide sequence ID" value="NZ_BNJG01000002.1"/>
</dbReference>